<feature type="domain" description="Zinc knuckle CX2CX4HX4C" evidence="1">
    <location>
        <begin position="77"/>
        <end position="120"/>
    </location>
</feature>
<dbReference type="PANTHER" id="PTHR35218">
    <property type="entry name" value="RNASE H DOMAIN-CONTAINING PROTEIN"/>
    <property type="match status" value="1"/>
</dbReference>
<feature type="non-terminal residue" evidence="2">
    <location>
        <position position="463"/>
    </location>
</feature>
<keyword evidence="3" id="KW-1185">Reference proteome</keyword>
<dbReference type="AlphaFoldDB" id="A0A7J9IE39"/>
<reference evidence="2 3" key="1">
    <citation type="journal article" date="2019" name="Genome Biol. Evol.">
        <title>Insights into the evolution of the New World diploid cottons (Gossypium, subgenus Houzingenia) based on genome sequencing.</title>
        <authorList>
            <person name="Grover C.E."/>
            <person name="Arick M.A. 2nd"/>
            <person name="Thrash A."/>
            <person name="Conover J.L."/>
            <person name="Sanders W.S."/>
            <person name="Peterson D.G."/>
            <person name="Frelichowski J.E."/>
            <person name="Scheffler J.A."/>
            <person name="Scheffler B.E."/>
            <person name="Wendel J.F."/>
        </authorList>
    </citation>
    <scope>NUCLEOTIDE SEQUENCE [LARGE SCALE GENOMIC DNA]</scope>
    <source>
        <strain evidence="2">0</strain>
        <tissue evidence="2">Leaf</tissue>
    </source>
</reference>
<evidence type="ECO:0000313" key="2">
    <source>
        <dbReference type="EMBL" id="MBA0820419.1"/>
    </source>
</evidence>
<accession>A0A7J9IE39</accession>
<comment type="caution">
    <text evidence="2">The sequence shown here is derived from an EMBL/GenBank/DDBJ whole genome shotgun (WGS) entry which is preliminary data.</text>
</comment>
<dbReference type="SUPFAM" id="SSF56219">
    <property type="entry name" value="DNase I-like"/>
    <property type="match status" value="1"/>
</dbReference>
<name>A0A7J9IE39_9ROSI</name>
<dbReference type="EMBL" id="JABFAD010334723">
    <property type="protein sequence ID" value="MBA0820419.1"/>
    <property type="molecule type" value="Genomic_DNA"/>
</dbReference>
<dbReference type="PANTHER" id="PTHR35218:SF9">
    <property type="entry name" value="ENDONUCLEASE_EXONUCLEASE_PHOSPHATASE DOMAIN-CONTAINING PROTEIN"/>
    <property type="match status" value="1"/>
</dbReference>
<evidence type="ECO:0000313" key="3">
    <source>
        <dbReference type="Proteomes" id="UP000593560"/>
    </source>
</evidence>
<protein>
    <recommendedName>
        <fullName evidence="1">Zinc knuckle CX2CX4HX4C domain-containing protein</fullName>
    </recommendedName>
</protein>
<dbReference type="OrthoDB" id="1750221at2759"/>
<dbReference type="Pfam" id="PF14392">
    <property type="entry name" value="zf-CCHC_4"/>
    <property type="match status" value="1"/>
</dbReference>
<dbReference type="Gene3D" id="3.60.10.10">
    <property type="entry name" value="Endonuclease/exonuclease/phosphatase"/>
    <property type="match status" value="1"/>
</dbReference>
<dbReference type="Proteomes" id="UP000593560">
    <property type="component" value="Unassembled WGS sequence"/>
</dbReference>
<gene>
    <name evidence="2" type="ORF">Gohar_022114</name>
</gene>
<organism evidence="2 3">
    <name type="scientific">Gossypium harknessii</name>
    <dbReference type="NCBI Taxonomy" id="34285"/>
    <lineage>
        <taxon>Eukaryota</taxon>
        <taxon>Viridiplantae</taxon>
        <taxon>Streptophyta</taxon>
        <taxon>Embryophyta</taxon>
        <taxon>Tracheophyta</taxon>
        <taxon>Spermatophyta</taxon>
        <taxon>Magnoliopsida</taxon>
        <taxon>eudicotyledons</taxon>
        <taxon>Gunneridae</taxon>
        <taxon>Pentapetalae</taxon>
        <taxon>rosids</taxon>
        <taxon>malvids</taxon>
        <taxon>Malvales</taxon>
        <taxon>Malvaceae</taxon>
        <taxon>Malvoideae</taxon>
        <taxon>Gossypium</taxon>
    </lineage>
</organism>
<evidence type="ECO:0000259" key="1">
    <source>
        <dbReference type="Pfam" id="PF14392"/>
    </source>
</evidence>
<proteinExistence type="predicted"/>
<dbReference type="InterPro" id="IPR036691">
    <property type="entry name" value="Endo/exonu/phosph_ase_sf"/>
</dbReference>
<dbReference type="InterPro" id="IPR025836">
    <property type="entry name" value="Zn_knuckle_CX2CX4HX4C"/>
</dbReference>
<sequence>MEKGEISLLEEELVQLSVKNSMVRLVASPFWLKIGHCLPECDKKDLMHAIGLTFRGVIRLEIKGEFCRLKKQIKAEKPLWRGIFISTEAKEKVWVAFKYENLPTFYFDCGKVGHGVKDCEEILEKDREKGIDEFPHSTALRAESSLEMRWTADVEFPYHREVEALPVAEGMANGENSPILEINCGGYGKWGAIKGEIETDIQGEENKMKSQMGPSNPAVDTYLKTKKASWKCAGIQDPNGGSNKKLKSVDVNIIFVGVMEMESNSWEHIDNVLGLRSPRVVRRLRQVMKLYNPRMVFFMETKIAENRMEKVRRQCGFNYRIDVGANGSRGGLCLAWKEDVHVQLRNYSKNHIDILIKENDNDKLWCFTGFYGAPSSSLREETWNLLRQLGNDYKSLWLVCRDFNKVLYSFEKVSGVPREEHRIEAFRMALDDCHLVDMGYSGNWFTWERGKLPNTNIRDRLDR</sequence>